<accession>A0AAX4HK11</accession>
<dbReference type="InterPro" id="IPR036890">
    <property type="entry name" value="HATPase_C_sf"/>
</dbReference>
<dbReference type="SUPFAM" id="SSF55785">
    <property type="entry name" value="PYP-like sensor domain (PAS domain)"/>
    <property type="match status" value="1"/>
</dbReference>
<evidence type="ECO:0000259" key="13">
    <source>
        <dbReference type="PROSITE" id="PS50109"/>
    </source>
</evidence>
<keyword evidence="5" id="KW-0808">Transferase</keyword>
<feature type="domain" description="Histidine kinase" evidence="13">
    <location>
        <begin position="299"/>
        <end position="513"/>
    </location>
</feature>
<keyword evidence="12" id="KW-0472">Membrane</keyword>
<reference evidence="15 16" key="1">
    <citation type="submission" date="2023-11" db="EMBL/GenBank/DDBJ databases">
        <title>Peredibacter starrii A3.12.</title>
        <authorList>
            <person name="Mitchell R.J."/>
        </authorList>
    </citation>
    <scope>NUCLEOTIDE SEQUENCE [LARGE SCALE GENOMIC DNA]</scope>
    <source>
        <strain evidence="15 16">A3.12</strain>
    </source>
</reference>
<dbReference type="InterPro" id="IPR000700">
    <property type="entry name" value="PAS-assoc_C"/>
</dbReference>
<dbReference type="Pfam" id="PF02518">
    <property type="entry name" value="HATPase_c"/>
    <property type="match status" value="1"/>
</dbReference>
<keyword evidence="11" id="KW-0902">Two-component regulatory system</keyword>
<keyword evidence="16" id="KW-1185">Reference proteome</keyword>
<dbReference type="InterPro" id="IPR050351">
    <property type="entry name" value="BphY/WalK/GraS-like"/>
</dbReference>
<dbReference type="SUPFAM" id="SSF55781">
    <property type="entry name" value="GAF domain-like"/>
    <property type="match status" value="1"/>
</dbReference>
<evidence type="ECO:0000313" key="16">
    <source>
        <dbReference type="Proteomes" id="UP001324634"/>
    </source>
</evidence>
<dbReference type="AlphaFoldDB" id="A0AAX4HK11"/>
<dbReference type="EMBL" id="CP139487">
    <property type="protein sequence ID" value="WPU63562.1"/>
    <property type="molecule type" value="Genomic_DNA"/>
</dbReference>
<keyword evidence="4" id="KW-0597">Phosphoprotein</keyword>
<keyword evidence="9 15" id="KW-0067">ATP-binding</keyword>
<dbReference type="RefSeq" id="WP_321390485.1">
    <property type="nucleotide sequence ID" value="NZ_CP139487.1"/>
</dbReference>
<dbReference type="Gene3D" id="3.30.450.20">
    <property type="entry name" value="PAS domain"/>
    <property type="match status" value="1"/>
</dbReference>
<protein>
    <recommendedName>
        <fullName evidence="3">histidine kinase</fullName>
        <ecNumber evidence="3">2.7.13.3</ecNumber>
    </recommendedName>
</protein>
<dbReference type="NCBIfam" id="TIGR00229">
    <property type="entry name" value="sensory_box"/>
    <property type="match status" value="1"/>
</dbReference>
<dbReference type="GO" id="GO:0005524">
    <property type="term" value="F:ATP binding"/>
    <property type="evidence" value="ECO:0007669"/>
    <property type="project" value="UniProtKB-KW"/>
</dbReference>
<feature type="domain" description="PAC" evidence="14">
    <location>
        <begin position="56"/>
        <end position="108"/>
    </location>
</feature>
<evidence type="ECO:0000256" key="3">
    <source>
        <dbReference type="ARBA" id="ARBA00012438"/>
    </source>
</evidence>
<name>A0AAX4HK11_9BACT</name>
<evidence type="ECO:0000259" key="14">
    <source>
        <dbReference type="PROSITE" id="PS50113"/>
    </source>
</evidence>
<dbReference type="Gene3D" id="3.30.565.10">
    <property type="entry name" value="Histidine kinase-like ATPase, C-terminal domain"/>
    <property type="match status" value="1"/>
</dbReference>
<dbReference type="KEGG" id="psti:SOO65_12770"/>
<dbReference type="GO" id="GO:0007234">
    <property type="term" value="P:osmosensory signaling via phosphorelay pathway"/>
    <property type="evidence" value="ECO:0007669"/>
    <property type="project" value="TreeGrafter"/>
</dbReference>
<dbReference type="GO" id="GO:0000155">
    <property type="term" value="F:phosphorelay sensor kinase activity"/>
    <property type="evidence" value="ECO:0007669"/>
    <property type="project" value="InterPro"/>
</dbReference>
<dbReference type="SMART" id="SM00387">
    <property type="entry name" value="HATPase_c"/>
    <property type="match status" value="1"/>
</dbReference>
<dbReference type="Gene3D" id="3.30.450.40">
    <property type="match status" value="1"/>
</dbReference>
<evidence type="ECO:0000256" key="1">
    <source>
        <dbReference type="ARBA" id="ARBA00000085"/>
    </source>
</evidence>
<dbReference type="GO" id="GO:0000156">
    <property type="term" value="F:phosphorelay response regulator activity"/>
    <property type="evidence" value="ECO:0007669"/>
    <property type="project" value="TreeGrafter"/>
</dbReference>
<dbReference type="SUPFAM" id="SSF55874">
    <property type="entry name" value="ATPase domain of HSP90 chaperone/DNA topoisomerase II/histidine kinase"/>
    <property type="match status" value="1"/>
</dbReference>
<dbReference type="InterPro" id="IPR000014">
    <property type="entry name" value="PAS"/>
</dbReference>
<dbReference type="PRINTS" id="PR00344">
    <property type="entry name" value="BCTRLSENSOR"/>
</dbReference>
<sequence length="526" mass="58701">MSRFFSIVYVTALVRLKGYKAEEIIGQHFSKFYTFAANQRKHPQYELKIAKEQGRYEEEGWRVKKDGSEFWAQVTITRVTDDKGNHIGFAKVTRDLTERKINEDALVRANKELEIRVEQRTQELRMLMEEILTAQALIAGAQHDREKVMQTICDLITTIARADGALVVMPEGTNLTVKAVSGKITSFLDLKVPITGSLVGSAFKTGKIQRADDVSNDPRVDPTSTQATGVRSAMALPLGYQSKNIGVISVISFKPHAFTAREERILELMAGFLSAAISHADDYHELEEERLLIQNFIATLSHDLRNPLTAAKASAQMMARYGEQPDVRLRTSGRIVDSIDRADRMIKDLLDVSAMRSGQPLAMKFAECDLRAISMAAFEELSSVHGDRFVLDSPDKVIGIWNCDALRRILDNLLTNAVKYGDPIENIYVQIIQSDHHVILHVHNSGKGIPSNMLKTLFEPFRRAENALTSGKKGWGLGLSLVKGIVEAHHGKIEVESSDAKGTTFTIILPNGVSISDDHKSERRNY</sequence>
<gene>
    <name evidence="15" type="ORF">SOO65_12770</name>
</gene>
<dbReference type="CDD" id="cd00130">
    <property type="entry name" value="PAS"/>
    <property type="match status" value="1"/>
</dbReference>
<dbReference type="SMART" id="SM00065">
    <property type="entry name" value="GAF"/>
    <property type="match status" value="1"/>
</dbReference>
<dbReference type="InterPro" id="IPR003018">
    <property type="entry name" value="GAF"/>
</dbReference>
<dbReference type="Pfam" id="PF13185">
    <property type="entry name" value="GAF_2"/>
    <property type="match status" value="1"/>
</dbReference>
<dbReference type="GO" id="GO:0016020">
    <property type="term" value="C:membrane"/>
    <property type="evidence" value="ECO:0007669"/>
    <property type="project" value="UniProtKB-SubCell"/>
</dbReference>
<dbReference type="SMART" id="SM00388">
    <property type="entry name" value="HisKA"/>
    <property type="match status" value="1"/>
</dbReference>
<evidence type="ECO:0000256" key="7">
    <source>
        <dbReference type="ARBA" id="ARBA00022741"/>
    </source>
</evidence>
<dbReference type="InterPro" id="IPR003594">
    <property type="entry name" value="HATPase_dom"/>
</dbReference>
<evidence type="ECO:0000256" key="12">
    <source>
        <dbReference type="ARBA" id="ARBA00023136"/>
    </source>
</evidence>
<evidence type="ECO:0000256" key="5">
    <source>
        <dbReference type="ARBA" id="ARBA00022679"/>
    </source>
</evidence>
<dbReference type="InterPro" id="IPR003661">
    <property type="entry name" value="HisK_dim/P_dom"/>
</dbReference>
<dbReference type="EC" id="2.7.13.3" evidence="3"/>
<comment type="catalytic activity">
    <reaction evidence="1">
        <text>ATP + protein L-histidine = ADP + protein N-phospho-L-histidine.</text>
        <dbReference type="EC" id="2.7.13.3"/>
    </reaction>
</comment>
<proteinExistence type="predicted"/>
<keyword evidence="8" id="KW-0418">Kinase</keyword>
<keyword evidence="10" id="KW-1133">Transmembrane helix</keyword>
<evidence type="ECO:0000256" key="4">
    <source>
        <dbReference type="ARBA" id="ARBA00022553"/>
    </source>
</evidence>
<organism evidence="15 16">
    <name type="scientific">Peredibacter starrii</name>
    <dbReference type="NCBI Taxonomy" id="28202"/>
    <lineage>
        <taxon>Bacteria</taxon>
        <taxon>Pseudomonadati</taxon>
        <taxon>Bdellovibrionota</taxon>
        <taxon>Bacteriovoracia</taxon>
        <taxon>Bacteriovoracales</taxon>
        <taxon>Bacteriovoracaceae</taxon>
        <taxon>Peredibacter</taxon>
    </lineage>
</organism>
<dbReference type="InterPro" id="IPR035965">
    <property type="entry name" value="PAS-like_dom_sf"/>
</dbReference>
<dbReference type="PROSITE" id="PS50109">
    <property type="entry name" value="HIS_KIN"/>
    <property type="match status" value="1"/>
</dbReference>
<evidence type="ECO:0000256" key="10">
    <source>
        <dbReference type="ARBA" id="ARBA00022989"/>
    </source>
</evidence>
<dbReference type="Gene3D" id="1.10.287.130">
    <property type="match status" value="1"/>
</dbReference>
<evidence type="ECO:0000256" key="9">
    <source>
        <dbReference type="ARBA" id="ARBA00022840"/>
    </source>
</evidence>
<dbReference type="SUPFAM" id="SSF47384">
    <property type="entry name" value="Homodimeric domain of signal transducing histidine kinase"/>
    <property type="match status" value="1"/>
</dbReference>
<dbReference type="Proteomes" id="UP001324634">
    <property type="component" value="Chromosome"/>
</dbReference>
<keyword evidence="7" id="KW-0547">Nucleotide-binding</keyword>
<evidence type="ECO:0000256" key="11">
    <source>
        <dbReference type="ARBA" id="ARBA00023012"/>
    </source>
</evidence>
<evidence type="ECO:0000256" key="6">
    <source>
        <dbReference type="ARBA" id="ARBA00022692"/>
    </source>
</evidence>
<dbReference type="PROSITE" id="PS50113">
    <property type="entry name" value="PAC"/>
    <property type="match status" value="1"/>
</dbReference>
<evidence type="ECO:0000313" key="15">
    <source>
        <dbReference type="EMBL" id="WPU63562.1"/>
    </source>
</evidence>
<comment type="subcellular location">
    <subcellularLocation>
        <location evidence="2">Membrane</location>
        <topology evidence="2">Multi-pass membrane protein</topology>
    </subcellularLocation>
</comment>
<dbReference type="CDD" id="cd00082">
    <property type="entry name" value="HisKA"/>
    <property type="match status" value="1"/>
</dbReference>
<dbReference type="GO" id="GO:0030295">
    <property type="term" value="F:protein kinase activator activity"/>
    <property type="evidence" value="ECO:0007669"/>
    <property type="project" value="TreeGrafter"/>
</dbReference>
<dbReference type="InterPro" id="IPR005467">
    <property type="entry name" value="His_kinase_dom"/>
</dbReference>
<dbReference type="InterPro" id="IPR029016">
    <property type="entry name" value="GAF-like_dom_sf"/>
</dbReference>
<dbReference type="PANTHER" id="PTHR42878">
    <property type="entry name" value="TWO-COMPONENT HISTIDINE KINASE"/>
    <property type="match status" value="1"/>
</dbReference>
<keyword evidence="6" id="KW-0812">Transmembrane</keyword>
<evidence type="ECO:0000256" key="2">
    <source>
        <dbReference type="ARBA" id="ARBA00004141"/>
    </source>
</evidence>
<dbReference type="PANTHER" id="PTHR42878:SF7">
    <property type="entry name" value="SENSOR HISTIDINE KINASE GLRK"/>
    <property type="match status" value="1"/>
</dbReference>
<dbReference type="InterPro" id="IPR004358">
    <property type="entry name" value="Sig_transdc_His_kin-like_C"/>
</dbReference>
<evidence type="ECO:0000256" key="8">
    <source>
        <dbReference type="ARBA" id="ARBA00022777"/>
    </source>
</evidence>
<dbReference type="Pfam" id="PF13426">
    <property type="entry name" value="PAS_9"/>
    <property type="match status" value="1"/>
</dbReference>
<dbReference type="InterPro" id="IPR036097">
    <property type="entry name" value="HisK_dim/P_sf"/>
</dbReference>
<dbReference type="Pfam" id="PF00512">
    <property type="entry name" value="HisKA"/>
    <property type="match status" value="1"/>
</dbReference>